<keyword evidence="1" id="KW-0418">Kinase</keyword>
<dbReference type="PANTHER" id="PTHR24416:SF621">
    <property type="entry name" value="TYROSINE KINASE RECEPTOR CAD96CA"/>
    <property type="match status" value="1"/>
</dbReference>
<dbReference type="PANTHER" id="PTHR24416">
    <property type="entry name" value="TYROSINE-PROTEIN KINASE RECEPTOR"/>
    <property type="match status" value="1"/>
</dbReference>
<reference evidence="1" key="1">
    <citation type="journal article" date="2012" name="Nature">
        <title>The oyster genome reveals stress adaptation and complexity of shell formation.</title>
        <authorList>
            <person name="Zhang G."/>
            <person name="Fang X."/>
            <person name="Guo X."/>
            <person name="Li L."/>
            <person name="Luo R."/>
            <person name="Xu F."/>
            <person name="Yang P."/>
            <person name="Zhang L."/>
            <person name="Wang X."/>
            <person name="Qi H."/>
            <person name="Xiong Z."/>
            <person name="Que H."/>
            <person name="Xie Y."/>
            <person name="Holland P.W."/>
            <person name="Paps J."/>
            <person name="Zhu Y."/>
            <person name="Wu F."/>
            <person name="Chen Y."/>
            <person name="Wang J."/>
            <person name="Peng C."/>
            <person name="Meng J."/>
            <person name="Yang L."/>
            <person name="Liu J."/>
            <person name="Wen B."/>
            <person name="Zhang N."/>
            <person name="Huang Z."/>
            <person name="Zhu Q."/>
            <person name="Feng Y."/>
            <person name="Mount A."/>
            <person name="Hedgecock D."/>
            <person name="Xu Z."/>
            <person name="Liu Y."/>
            <person name="Domazet-Loso T."/>
            <person name="Du Y."/>
            <person name="Sun X."/>
            <person name="Zhang S."/>
            <person name="Liu B."/>
            <person name="Cheng P."/>
            <person name="Jiang X."/>
            <person name="Li J."/>
            <person name="Fan D."/>
            <person name="Wang W."/>
            <person name="Fu W."/>
            <person name="Wang T."/>
            <person name="Wang B."/>
            <person name="Zhang J."/>
            <person name="Peng Z."/>
            <person name="Li Y."/>
            <person name="Li N."/>
            <person name="Wang J."/>
            <person name="Chen M."/>
            <person name="He Y."/>
            <person name="Tan F."/>
            <person name="Song X."/>
            <person name="Zheng Q."/>
            <person name="Huang R."/>
            <person name="Yang H."/>
            <person name="Du X."/>
            <person name="Chen L."/>
            <person name="Yang M."/>
            <person name="Gaffney P.M."/>
            <person name="Wang S."/>
            <person name="Luo L."/>
            <person name="She Z."/>
            <person name="Ming Y."/>
            <person name="Huang W."/>
            <person name="Zhang S."/>
            <person name="Huang B."/>
            <person name="Zhang Y."/>
            <person name="Qu T."/>
            <person name="Ni P."/>
            <person name="Miao G."/>
            <person name="Wang J."/>
            <person name="Wang Q."/>
            <person name="Steinberg C.E."/>
            <person name="Wang H."/>
            <person name="Li N."/>
            <person name="Qian L."/>
            <person name="Zhang G."/>
            <person name="Li Y."/>
            <person name="Yang H."/>
            <person name="Liu X."/>
            <person name="Wang J."/>
            <person name="Yin Y."/>
            <person name="Wang J."/>
        </authorList>
    </citation>
    <scope>NUCLEOTIDE SEQUENCE [LARGE SCALE GENOMIC DNA]</scope>
    <source>
        <strain evidence="1">05x7-T-G4-1.051#20</strain>
    </source>
</reference>
<dbReference type="Gene3D" id="1.10.510.10">
    <property type="entry name" value="Transferase(Phosphotransferase) domain 1"/>
    <property type="match status" value="2"/>
</dbReference>
<organism evidence="1">
    <name type="scientific">Magallana gigas</name>
    <name type="common">Pacific oyster</name>
    <name type="synonym">Crassostrea gigas</name>
    <dbReference type="NCBI Taxonomy" id="29159"/>
    <lineage>
        <taxon>Eukaryota</taxon>
        <taxon>Metazoa</taxon>
        <taxon>Spiralia</taxon>
        <taxon>Lophotrochozoa</taxon>
        <taxon>Mollusca</taxon>
        <taxon>Bivalvia</taxon>
        <taxon>Autobranchia</taxon>
        <taxon>Pteriomorphia</taxon>
        <taxon>Ostreida</taxon>
        <taxon>Ostreoidea</taxon>
        <taxon>Ostreidae</taxon>
        <taxon>Magallana</taxon>
    </lineage>
</organism>
<dbReference type="GO" id="GO:0043235">
    <property type="term" value="C:receptor complex"/>
    <property type="evidence" value="ECO:0007669"/>
    <property type="project" value="TreeGrafter"/>
</dbReference>
<dbReference type="SUPFAM" id="SSF56112">
    <property type="entry name" value="Protein kinase-like (PK-like)"/>
    <property type="match status" value="1"/>
</dbReference>
<dbReference type="InterPro" id="IPR001245">
    <property type="entry name" value="Ser-Thr/Tyr_kinase_cat_dom"/>
</dbReference>
<dbReference type="AlphaFoldDB" id="K1PF28"/>
<evidence type="ECO:0000313" key="1">
    <source>
        <dbReference type="EMBL" id="EKC22467.1"/>
    </source>
</evidence>
<dbReference type="InterPro" id="IPR000719">
    <property type="entry name" value="Prot_kinase_dom"/>
</dbReference>
<name>K1PF28_MAGGI</name>
<dbReference type="EMBL" id="JH818069">
    <property type="protein sequence ID" value="EKC22467.1"/>
    <property type="molecule type" value="Genomic_DNA"/>
</dbReference>
<dbReference type="InParanoid" id="K1PF28"/>
<dbReference type="InterPro" id="IPR050122">
    <property type="entry name" value="RTK"/>
</dbReference>
<protein>
    <submittedName>
        <fullName evidence="1">Tyrosine-protein kinase Fps85D</fullName>
    </submittedName>
</protein>
<dbReference type="PROSITE" id="PS50011">
    <property type="entry name" value="PROTEIN_KINASE_DOM"/>
    <property type="match status" value="1"/>
</dbReference>
<dbReference type="Pfam" id="PF07714">
    <property type="entry name" value="PK_Tyr_Ser-Thr"/>
    <property type="match status" value="2"/>
</dbReference>
<sequence length="189" mass="21700">MQRGHGLYNGTFANKAVLVGSDEEKETRLFKNVNLLRLFDHPNIVRLEGYSALWKPVLLLMENMFGGPLLTYLRGNGISLTNRKRTDVARGMAYLHKDKFIHSYTLSSDVWSFGILMWETFSSGLLPYPGLSNKETTEQVPKGYRMKSPDDTPKSCYSLMLKCWEENPTKRGNFEEIVKKLQTIVQKTK</sequence>
<gene>
    <name evidence="1" type="ORF">CGI_10002233</name>
</gene>
<proteinExistence type="predicted"/>
<dbReference type="GO" id="GO:0005524">
    <property type="term" value="F:ATP binding"/>
    <property type="evidence" value="ECO:0007669"/>
    <property type="project" value="InterPro"/>
</dbReference>
<dbReference type="InterPro" id="IPR011009">
    <property type="entry name" value="Kinase-like_dom_sf"/>
</dbReference>
<dbReference type="HOGENOM" id="CLU_106455_0_0_1"/>
<accession>K1PF28</accession>
<keyword evidence="1" id="KW-0808">Transferase</keyword>
<dbReference type="GO" id="GO:0007169">
    <property type="term" value="P:cell surface receptor protein tyrosine kinase signaling pathway"/>
    <property type="evidence" value="ECO:0007669"/>
    <property type="project" value="TreeGrafter"/>
</dbReference>
<dbReference type="GO" id="GO:0004714">
    <property type="term" value="F:transmembrane receptor protein tyrosine kinase activity"/>
    <property type="evidence" value="ECO:0007669"/>
    <property type="project" value="TreeGrafter"/>
</dbReference>
<dbReference type="GO" id="GO:0005886">
    <property type="term" value="C:plasma membrane"/>
    <property type="evidence" value="ECO:0007669"/>
    <property type="project" value="TreeGrafter"/>
</dbReference>